<reference evidence="11 12" key="1">
    <citation type="submission" date="2018-03" db="EMBL/GenBank/DDBJ databases">
        <title>Genomic Encyclopedia of Type Strains, Phase III (KMG-III): the genomes of soil and plant-associated and newly described type strains.</title>
        <authorList>
            <person name="Whitman W."/>
        </authorList>
    </citation>
    <scope>NUCLEOTIDE SEQUENCE [LARGE SCALE GENOMIC DNA]</scope>
    <source>
        <strain evidence="11 12">CGMCC 4.7067</strain>
    </source>
</reference>
<comment type="caution">
    <text evidence="11">The sequence shown here is derived from an EMBL/GenBank/DDBJ whole genome shotgun (WGS) entry which is preliminary data.</text>
</comment>
<dbReference type="PROSITE" id="PS00893">
    <property type="entry name" value="NUDIX_BOX"/>
    <property type="match status" value="1"/>
</dbReference>
<dbReference type="AlphaFoldDB" id="A0A2T0UCQ0"/>
<gene>
    <name evidence="11" type="ORF">B0I28_11227</name>
</gene>
<dbReference type="InterPro" id="IPR020084">
    <property type="entry name" value="NUDIX_hydrolase_CS"/>
</dbReference>
<dbReference type="PROSITE" id="PS51462">
    <property type="entry name" value="NUDIX"/>
    <property type="match status" value="1"/>
</dbReference>
<dbReference type="GO" id="GO:0019677">
    <property type="term" value="P:NAD+ catabolic process"/>
    <property type="evidence" value="ECO:0007669"/>
    <property type="project" value="TreeGrafter"/>
</dbReference>
<evidence type="ECO:0000259" key="10">
    <source>
        <dbReference type="PROSITE" id="PS51462"/>
    </source>
</evidence>
<evidence type="ECO:0000256" key="9">
    <source>
        <dbReference type="ARBA" id="ARBA00023679"/>
    </source>
</evidence>
<evidence type="ECO:0000313" key="12">
    <source>
        <dbReference type="Proteomes" id="UP000238176"/>
    </source>
</evidence>
<keyword evidence="6" id="KW-0378">Hydrolase</keyword>
<dbReference type="GO" id="GO:0046872">
    <property type="term" value="F:metal ion binding"/>
    <property type="evidence" value="ECO:0007669"/>
    <property type="project" value="UniProtKB-KW"/>
</dbReference>
<evidence type="ECO:0000313" key="11">
    <source>
        <dbReference type="EMBL" id="PRY55715.1"/>
    </source>
</evidence>
<feature type="domain" description="Nudix hydrolase" evidence="10">
    <location>
        <begin position="143"/>
        <end position="289"/>
    </location>
</feature>
<accession>A0A2T0UCQ0</accession>
<dbReference type="InterPro" id="IPR050241">
    <property type="entry name" value="NAD-cap_RNA_hydrolase_NudC"/>
</dbReference>
<name>A0A2T0UCQ0_9ACTN</name>
<evidence type="ECO:0000256" key="1">
    <source>
        <dbReference type="ARBA" id="ARBA00001946"/>
    </source>
</evidence>
<comment type="similarity">
    <text evidence="3">Belongs to the Nudix hydrolase family. NudC subfamily.</text>
</comment>
<keyword evidence="5" id="KW-0479">Metal-binding</keyword>
<dbReference type="RefSeq" id="WP_106366365.1">
    <property type="nucleotide sequence ID" value="NZ_PVTJ01000012.1"/>
</dbReference>
<comment type="cofactor">
    <cofactor evidence="1">
        <name>Mg(2+)</name>
        <dbReference type="ChEBI" id="CHEBI:18420"/>
    </cofactor>
</comment>
<keyword evidence="8" id="KW-0520">NAD</keyword>
<evidence type="ECO:0000256" key="2">
    <source>
        <dbReference type="ARBA" id="ARBA00001947"/>
    </source>
</evidence>
<dbReference type="InterPro" id="IPR000086">
    <property type="entry name" value="NUDIX_hydrolase_dom"/>
</dbReference>
<proteinExistence type="inferred from homology"/>
<dbReference type="Proteomes" id="UP000238176">
    <property type="component" value="Unassembled WGS sequence"/>
</dbReference>
<dbReference type="Gene3D" id="3.90.79.10">
    <property type="entry name" value="Nucleoside Triphosphate Pyrophosphohydrolase"/>
    <property type="match status" value="1"/>
</dbReference>
<comment type="catalytic activity">
    <reaction evidence="9">
        <text>a 5'-end NAD(+)-phospho-ribonucleoside in mRNA + H2O = a 5'-end phospho-adenosine-phospho-ribonucleoside in mRNA + beta-nicotinamide D-ribonucleotide + 2 H(+)</text>
        <dbReference type="Rhea" id="RHEA:60876"/>
        <dbReference type="Rhea" id="RHEA-COMP:15698"/>
        <dbReference type="Rhea" id="RHEA-COMP:15719"/>
        <dbReference type="ChEBI" id="CHEBI:14649"/>
        <dbReference type="ChEBI" id="CHEBI:15377"/>
        <dbReference type="ChEBI" id="CHEBI:15378"/>
        <dbReference type="ChEBI" id="CHEBI:144029"/>
        <dbReference type="ChEBI" id="CHEBI:144051"/>
    </reaction>
    <physiologicalReaction direction="left-to-right" evidence="9">
        <dbReference type="Rhea" id="RHEA:60877"/>
    </physiologicalReaction>
</comment>
<dbReference type="GO" id="GO:0005829">
    <property type="term" value="C:cytosol"/>
    <property type="evidence" value="ECO:0007669"/>
    <property type="project" value="TreeGrafter"/>
</dbReference>
<dbReference type="EMBL" id="PVTJ01000012">
    <property type="protein sequence ID" value="PRY55715.1"/>
    <property type="molecule type" value="Genomic_DNA"/>
</dbReference>
<dbReference type="SUPFAM" id="SSF55811">
    <property type="entry name" value="Nudix"/>
    <property type="match status" value="1"/>
</dbReference>
<dbReference type="GO" id="GO:0035529">
    <property type="term" value="F:NADH pyrophosphatase activity"/>
    <property type="evidence" value="ECO:0007669"/>
    <property type="project" value="TreeGrafter"/>
</dbReference>
<dbReference type="InterPro" id="IPR049734">
    <property type="entry name" value="NudC-like_C"/>
</dbReference>
<keyword evidence="12" id="KW-1185">Reference proteome</keyword>
<evidence type="ECO:0000256" key="6">
    <source>
        <dbReference type="ARBA" id="ARBA00022801"/>
    </source>
</evidence>
<evidence type="ECO:0000256" key="3">
    <source>
        <dbReference type="ARBA" id="ARBA00009595"/>
    </source>
</evidence>
<evidence type="ECO:0000256" key="4">
    <source>
        <dbReference type="ARBA" id="ARBA00012381"/>
    </source>
</evidence>
<dbReference type="GO" id="GO:0006742">
    <property type="term" value="P:NADP+ catabolic process"/>
    <property type="evidence" value="ECO:0007669"/>
    <property type="project" value="TreeGrafter"/>
</dbReference>
<dbReference type="NCBIfam" id="NF001299">
    <property type="entry name" value="PRK00241.1"/>
    <property type="match status" value="1"/>
</dbReference>
<dbReference type="OrthoDB" id="9791656at2"/>
<organism evidence="11 12">
    <name type="scientific">Glycomyces artemisiae</name>
    <dbReference type="NCBI Taxonomy" id="1076443"/>
    <lineage>
        <taxon>Bacteria</taxon>
        <taxon>Bacillati</taxon>
        <taxon>Actinomycetota</taxon>
        <taxon>Actinomycetes</taxon>
        <taxon>Glycomycetales</taxon>
        <taxon>Glycomycetaceae</taxon>
        <taxon>Glycomyces</taxon>
    </lineage>
</organism>
<dbReference type="EC" id="3.6.1.22" evidence="4"/>
<dbReference type="InterPro" id="IPR015797">
    <property type="entry name" value="NUDIX_hydrolase-like_dom_sf"/>
</dbReference>
<dbReference type="Pfam" id="PF00293">
    <property type="entry name" value="NUDIX"/>
    <property type="match status" value="1"/>
</dbReference>
<dbReference type="CDD" id="cd03429">
    <property type="entry name" value="NUDIX_NADH_pyrophosphatase_Nudt13"/>
    <property type="match status" value="1"/>
</dbReference>
<dbReference type="PANTHER" id="PTHR42904">
    <property type="entry name" value="NUDIX HYDROLASE, NUDC SUBFAMILY"/>
    <property type="match status" value="1"/>
</dbReference>
<dbReference type="PANTHER" id="PTHR42904:SF6">
    <property type="entry name" value="NAD-CAPPED RNA HYDROLASE NUDT12"/>
    <property type="match status" value="1"/>
</dbReference>
<comment type="cofactor">
    <cofactor evidence="2">
        <name>Zn(2+)</name>
        <dbReference type="ChEBI" id="CHEBI:29105"/>
    </cofactor>
</comment>
<evidence type="ECO:0000256" key="8">
    <source>
        <dbReference type="ARBA" id="ARBA00023027"/>
    </source>
</evidence>
<evidence type="ECO:0000256" key="5">
    <source>
        <dbReference type="ARBA" id="ARBA00022723"/>
    </source>
</evidence>
<sequence>MMHPPLAVDEVDRFAAHRGDDAWLGDAWEKAQIVVCDPERERIDADEDGLRYYDAGTAPDGPRVYLGGEDPPVFAVFADLPEGLPGRWIKPTWAPRDLAVAVEAIGIGHWHATYRFHPTTGEPLSARMAGWELSGANGRPVFPRTDPAVIVLIDDGADRVLLAQHQRYGGQPKPAVAQNTIGASVQSTRSGRYACIAGFVEPGESAEAAVHREVAEEVGIRLDRLDYVSSQPWPYPRSLMLAYRATADPSQTLALQAEEIADARWFTADEVRQMWVDTADGTPSAVRISVARFLIENWLEEEGGR</sequence>
<protein>
    <recommendedName>
        <fullName evidence="4">NAD(+) diphosphatase</fullName>
        <ecNumber evidence="4">3.6.1.22</ecNumber>
    </recommendedName>
</protein>
<keyword evidence="7" id="KW-0460">Magnesium</keyword>
<evidence type="ECO:0000256" key="7">
    <source>
        <dbReference type="ARBA" id="ARBA00022842"/>
    </source>
</evidence>